<accession>A0A3S3RBK6</accession>
<sequence length="559" mass="63691">MTLVNSFDRNRTGIAYFSMEIALESDIPTYAGGLGVLAGDTVRSAADLKVPLVAVSLVSRKGYFTQKLSAKGEQTELPSDWDPSKRAEELPVRVTVKIEDRDVQVRAYQYLVTSPKGGSVPVLLLDTDLKENHPSDREITHYLYGGDLEYRLKQEIVLGVGGVRVLNALGFRIRRYHMNEGHSALLSLELLRENQLDAQRVKRMCIFTTHTPVEAAFDKFDHNMVNRILGDLVPKDLIRQYGGADRLNMTMLALNLSDYINGVSKRYGEYSTSLFPGYKVHAITNGVHSFTWTCEHFKRLYDRYLPGWADEPSLLTRVGIIPDKEILEAHREAKEDLLTCVRTMTGIQMDPRVLTIGFARRATGYKRPNLIFSDVDRLKKIARRWGLQIIFAGKSHPKDETGKLIIKQIFQNMEELKDDIKMVYLENYDLALSKLMVSGVDVWLNTPQPPLEASGTSGMKAAHNGVLNFSVLDGWWVEGWIEDVTGWSIGPHPHENVDPDERRLQEKEDLYNKLNYIICPTYYDRVDAWADMMQNSIGILASYFNSHRMMRRYVTDAYL</sequence>
<dbReference type="PANTHER" id="PTHR42655:SF1">
    <property type="entry name" value="GLYCOGEN PHOSPHORYLASE"/>
    <property type="match status" value="1"/>
</dbReference>
<evidence type="ECO:0000313" key="2">
    <source>
        <dbReference type="EMBL" id="RWX72972.1"/>
    </source>
</evidence>
<protein>
    <submittedName>
        <fullName evidence="2">Glycogen phosphorylase</fullName>
    </submittedName>
</protein>
<dbReference type="PANTHER" id="PTHR42655">
    <property type="entry name" value="GLYCOGEN PHOSPHORYLASE"/>
    <property type="match status" value="1"/>
</dbReference>
<dbReference type="GO" id="GO:0008184">
    <property type="term" value="F:glycogen phosphorylase activity"/>
    <property type="evidence" value="ECO:0007669"/>
    <property type="project" value="InterPro"/>
</dbReference>
<proteinExistence type="inferred from homology"/>
<gene>
    <name evidence="2" type="ORF">Metus_0946</name>
</gene>
<dbReference type="GO" id="GO:0030170">
    <property type="term" value="F:pyridoxal phosphate binding"/>
    <property type="evidence" value="ECO:0007669"/>
    <property type="project" value="InterPro"/>
</dbReference>
<dbReference type="InterPro" id="IPR000811">
    <property type="entry name" value="Glyco_trans_35"/>
</dbReference>
<evidence type="ECO:0000256" key="1">
    <source>
        <dbReference type="ARBA" id="ARBA00006047"/>
    </source>
</evidence>
<dbReference type="Gene3D" id="3.40.50.2000">
    <property type="entry name" value="Glycogen Phosphorylase B"/>
    <property type="match status" value="2"/>
</dbReference>
<comment type="similarity">
    <text evidence="1">Belongs to the glycogen phosphorylase family.</text>
</comment>
<name>A0A3S3RBK6_METS7</name>
<dbReference type="SUPFAM" id="SSF53756">
    <property type="entry name" value="UDP-Glycosyltransferase/glycogen phosphorylase"/>
    <property type="match status" value="1"/>
</dbReference>
<dbReference type="EMBL" id="RXGA01000003">
    <property type="protein sequence ID" value="RWX72972.1"/>
    <property type="molecule type" value="Genomic_DNA"/>
</dbReference>
<dbReference type="Proteomes" id="UP000288215">
    <property type="component" value="Unassembled WGS sequence"/>
</dbReference>
<dbReference type="InterPro" id="IPR011834">
    <property type="entry name" value="Agluc_phsphrylas"/>
</dbReference>
<dbReference type="InterPro" id="IPR052182">
    <property type="entry name" value="Glycogen/Maltodextrin_Phosph"/>
</dbReference>
<organism evidence="2 3">
    <name type="scientific">Methanosuratincola subterraneus</name>
    <dbReference type="NCBI Taxonomy" id="2593994"/>
    <lineage>
        <taxon>Archaea</taxon>
        <taxon>Thermoproteota</taxon>
        <taxon>Methanosuratincolia</taxon>
        <taxon>Candidatus Methanomethylicales</taxon>
        <taxon>Candidatus Methanomethylicaceae</taxon>
        <taxon>Candidatus Methanosuratincola (ex Vanwonterghem et al. 2016)</taxon>
    </lineage>
</organism>
<dbReference type="NCBIfam" id="TIGR02094">
    <property type="entry name" value="more_P_ylases"/>
    <property type="match status" value="1"/>
</dbReference>
<comment type="caution">
    <text evidence="2">The sequence shown here is derived from an EMBL/GenBank/DDBJ whole genome shotgun (WGS) entry which is preliminary data.</text>
</comment>
<dbReference type="Pfam" id="PF00343">
    <property type="entry name" value="Phosphorylase"/>
    <property type="match status" value="1"/>
</dbReference>
<dbReference type="AlphaFoldDB" id="A0A3S3RBK6"/>
<reference evidence="2 3" key="1">
    <citation type="submission" date="2018-12" db="EMBL/GenBank/DDBJ databases">
        <title>The complete genome of the methanogenic archaea of the candidate phylum Verstraetearchaeota, obtained from the metagenome of underground thermal water.</title>
        <authorList>
            <person name="Kadnikov V.V."/>
            <person name="Mardanov A.V."/>
            <person name="Beletsky A.V."/>
            <person name="Karnachuk O.V."/>
            <person name="Ravin N.V."/>
        </authorList>
    </citation>
    <scope>NUCLEOTIDE SEQUENCE [LARGE SCALE GENOMIC DNA]</scope>
    <source>
        <strain evidence="2">Ch88</strain>
    </source>
</reference>
<dbReference type="GO" id="GO:0005975">
    <property type="term" value="P:carbohydrate metabolic process"/>
    <property type="evidence" value="ECO:0007669"/>
    <property type="project" value="InterPro"/>
</dbReference>
<evidence type="ECO:0000313" key="3">
    <source>
        <dbReference type="Proteomes" id="UP000288215"/>
    </source>
</evidence>